<proteinExistence type="predicted"/>
<keyword evidence="3" id="KW-1185">Reference proteome</keyword>
<dbReference type="Proteomes" id="UP001320876">
    <property type="component" value="Unassembled WGS sequence"/>
</dbReference>
<evidence type="ECO:0000256" key="1">
    <source>
        <dbReference type="SAM" id="MobiDB-lite"/>
    </source>
</evidence>
<name>A0ABT3GNF7_9BACT</name>
<reference evidence="2 3" key="1">
    <citation type="submission" date="2022-10" db="EMBL/GenBank/DDBJ databases">
        <title>Luteolibacter arcticus strain CCTCC AB 2014275, whole genome shotgun sequencing project.</title>
        <authorList>
            <person name="Zhao G."/>
            <person name="Shen L."/>
        </authorList>
    </citation>
    <scope>NUCLEOTIDE SEQUENCE [LARGE SCALE GENOMIC DNA]</scope>
    <source>
        <strain evidence="2 3">CCTCC AB 2014275</strain>
    </source>
</reference>
<accession>A0ABT3GNF7</accession>
<evidence type="ECO:0000313" key="2">
    <source>
        <dbReference type="EMBL" id="MCW1925056.1"/>
    </source>
</evidence>
<feature type="compositionally biased region" description="Basic and acidic residues" evidence="1">
    <location>
        <begin position="139"/>
        <end position="154"/>
    </location>
</feature>
<comment type="caution">
    <text evidence="2">The sequence shown here is derived from an EMBL/GenBank/DDBJ whole genome shotgun (WGS) entry which is preliminary data.</text>
</comment>
<protein>
    <recommendedName>
        <fullName evidence="4">DUF2846 domain-containing protein</fullName>
    </recommendedName>
</protein>
<sequence length="154" mass="16125">MIIMRYLWLLPVILTVASCGKKTVKAAQAVSGEYITVTEGVTALGGDLDGVLSFIIVPAEAGQVVLGRQAAGGSGFTWDGVVRFQGGKAVDFKVNSPGIGKEGTAVFGDQTFDLQKGEIFRVARDASVKQIPGSKAGRKKDPGTAKRLAEIRGD</sequence>
<dbReference type="PROSITE" id="PS51257">
    <property type="entry name" value="PROKAR_LIPOPROTEIN"/>
    <property type="match status" value="1"/>
</dbReference>
<evidence type="ECO:0000313" key="3">
    <source>
        <dbReference type="Proteomes" id="UP001320876"/>
    </source>
</evidence>
<dbReference type="EMBL" id="JAPDDT010000011">
    <property type="protein sequence ID" value="MCW1925056.1"/>
    <property type="molecule type" value="Genomic_DNA"/>
</dbReference>
<organism evidence="2 3">
    <name type="scientific">Luteolibacter arcticus</name>
    <dbReference type="NCBI Taxonomy" id="1581411"/>
    <lineage>
        <taxon>Bacteria</taxon>
        <taxon>Pseudomonadati</taxon>
        <taxon>Verrucomicrobiota</taxon>
        <taxon>Verrucomicrobiia</taxon>
        <taxon>Verrucomicrobiales</taxon>
        <taxon>Verrucomicrobiaceae</taxon>
        <taxon>Luteolibacter</taxon>
    </lineage>
</organism>
<evidence type="ECO:0008006" key="4">
    <source>
        <dbReference type="Google" id="ProtNLM"/>
    </source>
</evidence>
<gene>
    <name evidence="2" type="ORF">OKA05_21020</name>
</gene>
<feature type="region of interest" description="Disordered" evidence="1">
    <location>
        <begin position="131"/>
        <end position="154"/>
    </location>
</feature>